<accession>A0ABN2ERV2</accession>
<dbReference type="Proteomes" id="UP001500393">
    <property type="component" value="Unassembled WGS sequence"/>
</dbReference>
<dbReference type="Pfam" id="PF05368">
    <property type="entry name" value="NmrA"/>
    <property type="match status" value="1"/>
</dbReference>
<dbReference type="PANTHER" id="PTHR42748">
    <property type="entry name" value="NITROGEN METABOLITE REPRESSION PROTEIN NMRA FAMILY MEMBER"/>
    <property type="match status" value="1"/>
</dbReference>
<dbReference type="InterPro" id="IPR008030">
    <property type="entry name" value="NmrA-like"/>
</dbReference>
<protein>
    <submittedName>
        <fullName evidence="4">NmrA/HSCARG family protein</fullName>
    </submittedName>
</protein>
<dbReference type="InterPro" id="IPR051164">
    <property type="entry name" value="NmrA-like_oxidored"/>
</dbReference>
<dbReference type="PANTHER" id="PTHR42748:SF7">
    <property type="entry name" value="NMRA LIKE REDOX SENSOR 1-RELATED"/>
    <property type="match status" value="1"/>
</dbReference>
<name>A0ABN2ERV2_9ACTN</name>
<dbReference type="Gene3D" id="3.40.50.720">
    <property type="entry name" value="NAD(P)-binding Rossmann-like Domain"/>
    <property type="match status" value="1"/>
</dbReference>
<feature type="domain" description="NmrA-like" evidence="3">
    <location>
        <begin position="4"/>
        <end position="287"/>
    </location>
</feature>
<evidence type="ECO:0000313" key="5">
    <source>
        <dbReference type="Proteomes" id="UP001500393"/>
    </source>
</evidence>
<sequence>MTDKKLIAVVGATGSQGGGLVQAILADPAQRFAVRALTRGAQSEKAKALAAAGAEVVEADLDDEASVRKAFEGAYGAFVVTNYWAERTPEEEAARTRAQMEYEQAENAARAAKDAGVQHLIWSTLEDTRHHFGDDDRVPSLDDGKYKVPHFDAKGEANDLFEKYGVPTTFLQTTFYYDSMAQGVGPVRDASGKLVLTMPMADQPLSGIASEDIGKTALGVFKRGDDFVGKTVSIAGDHLTGDQYAAALSEALGEEVTYQPLTWDQFRGLGFPGAVEMANMFQYYAEDSARFTGDRDLNLVRALNPELKSFDDWVAEHENELKATVN</sequence>
<evidence type="ECO:0000256" key="1">
    <source>
        <dbReference type="ARBA" id="ARBA00006328"/>
    </source>
</evidence>
<dbReference type="RefSeq" id="WP_344222165.1">
    <property type="nucleotide sequence ID" value="NZ_BAAAOS010000064.1"/>
</dbReference>
<dbReference type="Gene3D" id="3.90.25.10">
    <property type="entry name" value="UDP-galactose 4-epimerase, domain 1"/>
    <property type="match status" value="1"/>
</dbReference>
<dbReference type="SUPFAM" id="SSF51735">
    <property type="entry name" value="NAD(P)-binding Rossmann-fold domains"/>
    <property type="match status" value="1"/>
</dbReference>
<gene>
    <name evidence="4" type="ORF">GCM10009789_81840</name>
</gene>
<dbReference type="InterPro" id="IPR036291">
    <property type="entry name" value="NAD(P)-bd_dom_sf"/>
</dbReference>
<dbReference type="EMBL" id="BAAAOS010000064">
    <property type="protein sequence ID" value="GAA1615405.1"/>
    <property type="molecule type" value="Genomic_DNA"/>
</dbReference>
<evidence type="ECO:0000259" key="3">
    <source>
        <dbReference type="Pfam" id="PF05368"/>
    </source>
</evidence>
<evidence type="ECO:0000256" key="2">
    <source>
        <dbReference type="ARBA" id="ARBA00022857"/>
    </source>
</evidence>
<reference evidence="4 5" key="1">
    <citation type="journal article" date="2019" name="Int. J. Syst. Evol. Microbiol.">
        <title>The Global Catalogue of Microorganisms (GCM) 10K type strain sequencing project: providing services to taxonomists for standard genome sequencing and annotation.</title>
        <authorList>
            <consortium name="The Broad Institute Genomics Platform"/>
            <consortium name="The Broad Institute Genome Sequencing Center for Infectious Disease"/>
            <person name="Wu L."/>
            <person name="Ma J."/>
        </authorList>
    </citation>
    <scope>NUCLEOTIDE SEQUENCE [LARGE SCALE GENOMIC DNA]</scope>
    <source>
        <strain evidence="4 5">JCM 14969</strain>
    </source>
</reference>
<comment type="caution">
    <text evidence="4">The sequence shown here is derived from an EMBL/GenBank/DDBJ whole genome shotgun (WGS) entry which is preliminary data.</text>
</comment>
<keyword evidence="5" id="KW-1185">Reference proteome</keyword>
<dbReference type="CDD" id="cd05251">
    <property type="entry name" value="NmrA_like_SDR_a"/>
    <property type="match status" value="1"/>
</dbReference>
<proteinExistence type="inferred from homology"/>
<organism evidence="4 5">
    <name type="scientific">Kribbella sancticallisti</name>
    <dbReference type="NCBI Taxonomy" id="460087"/>
    <lineage>
        <taxon>Bacteria</taxon>
        <taxon>Bacillati</taxon>
        <taxon>Actinomycetota</taxon>
        <taxon>Actinomycetes</taxon>
        <taxon>Propionibacteriales</taxon>
        <taxon>Kribbellaceae</taxon>
        <taxon>Kribbella</taxon>
    </lineage>
</organism>
<comment type="similarity">
    <text evidence="1">Belongs to the NmrA-type oxidoreductase family.</text>
</comment>
<evidence type="ECO:0000313" key="4">
    <source>
        <dbReference type="EMBL" id="GAA1615405.1"/>
    </source>
</evidence>
<keyword evidence="2" id="KW-0521">NADP</keyword>